<sequence>MLPLSISVLASIASVLLLCYRYLIYPSFISPLARIPNAHWSSPISPLWILLTRYHWRENREVHAAHLKHGPIVRLGPTEISVNDVGGLRTIYAGGFEKGQWYSIFDNYGVPCMFSSWHSRPHSVRKRFISHVYSKSSIQNSPAVHRYSQGILYDRLLPIISAAATASTAVDVLDIWNGATMDFVTAYLFGLKNSSNFLQDEEFRKHWLGQYQGRKKYTFFPQELPRLTRFFRALGIHLVPAWVDDANKELEAWTKSRCASTVAYLETQAASDPDPANVPSVVGALLAGIEKEKSAKGTGSVLQATTLTYPELSIASEMIDHLAAGHETSGITLTYLSWHLSQDLSLQARLREELLTLSPNCLLDSDRQSGMKPVPNSKELDGLPLLHAIVMETLRLESPIPGGQPRMTPYPSCTIGPYQVPGGIRVESQAYSLHRNEDVFPEPEKWDYRRWLDGKGQGGLDLTEEQKRERDRCFWAFSSGGRMCVGSNLAMHQIKLLAAAVYTNFMTHIVNDDGIEQTDGYTCGPTGNKLLLRFERVPSV</sequence>
<keyword evidence="6" id="KW-0560">Oxidoreductase</keyword>
<name>A0A3E2HE19_SCYLI</name>
<dbReference type="InterPro" id="IPR002403">
    <property type="entry name" value="Cyt_P450_E_grp-IV"/>
</dbReference>
<dbReference type="GO" id="GO:0004497">
    <property type="term" value="F:monooxygenase activity"/>
    <property type="evidence" value="ECO:0007669"/>
    <property type="project" value="UniProtKB-KW"/>
</dbReference>
<dbReference type="STRING" id="5539.A0A3E2HE19"/>
<gene>
    <name evidence="7" type="ORF">B7463_g4692</name>
</gene>
<dbReference type="PRINTS" id="PR00465">
    <property type="entry name" value="EP450IV"/>
</dbReference>
<keyword evidence="8" id="KW-1185">Reference proteome</keyword>
<dbReference type="GO" id="GO:0016705">
    <property type="term" value="F:oxidoreductase activity, acting on paired donors, with incorporation or reduction of molecular oxygen"/>
    <property type="evidence" value="ECO:0007669"/>
    <property type="project" value="InterPro"/>
</dbReference>
<dbReference type="InterPro" id="IPR001128">
    <property type="entry name" value="Cyt_P450"/>
</dbReference>
<evidence type="ECO:0000256" key="4">
    <source>
        <dbReference type="ARBA" id="ARBA00023004"/>
    </source>
</evidence>
<dbReference type="CDD" id="cd11059">
    <property type="entry name" value="CYP_fungal"/>
    <property type="match status" value="1"/>
</dbReference>
<dbReference type="InterPro" id="IPR050121">
    <property type="entry name" value="Cytochrome_P450_monoxygenase"/>
</dbReference>
<dbReference type="GO" id="GO:0020037">
    <property type="term" value="F:heme binding"/>
    <property type="evidence" value="ECO:0007669"/>
    <property type="project" value="InterPro"/>
</dbReference>
<evidence type="ECO:0000256" key="3">
    <source>
        <dbReference type="ARBA" id="ARBA00022723"/>
    </source>
</evidence>
<feature type="non-terminal residue" evidence="7">
    <location>
        <position position="540"/>
    </location>
</feature>
<feature type="binding site" description="axial binding residue" evidence="5">
    <location>
        <position position="484"/>
    </location>
    <ligand>
        <name>heme</name>
        <dbReference type="ChEBI" id="CHEBI:30413"/>
    </ligand>
    <ligandPart>
        <name>Fe</name>
        <dbReference type="ChEBI" id="CHEBI:18248"/>
    </ligandPart>
</feature>
<dbReference type="Proteomes" id="UP000258309">
    <property type="component" value="Unassembled WGS sequence"/>
</dbReference>
<protein>
    <submittedName>
        <fullName evidence="7">Uncharacterized protein</fullName>
    </submittedName>
</protein>
<evidence type="ECO:0000313" key="8">
    <source>
        <dbReference type="Proteomes" id="UP000258309"/>
    </source>
</evidence>
<evidence type="ECO:0000256" key="6">
    <source>
        <dbReference type="RuleBase" id="RU000461"/>
    </source>
</evidence>
<dbReference type="Gene3D" id="1.10.630.10">
    <property type="entry name" value="Cytochrome P450"/>
    <property type="match status" value="1"/>
</dbReference>
<keyword evidence="4 5" id="KW-0408">Iron</keyword>
<dbReference type="PANTHER" id="PTHR24305:SF166">
    <property type="entry name" value="CYTOCHROME P450 12A4, MITOCHONDRIAL-RELATED"/>
    <property type="match status" value="1"/>
</dbReference>
<evidence type="ECO:0000313" key="7">
    <source>
        <dbReference type="EMBL" id="RFU31659.1"/>
    </source>
</evidence>
<dbReference type="OrthoDB" id="1470350at2759"/>
<dbReference type="PANTHER" id="PTHR24305">
    <property type="entry name" value="CYTOCHROME P450"/>
    <property type="match status" value="1"/>
</dbReference>
<keyword evidence="3 5" id="KW-0479">Metal-binding</keyword>
<organism evidence="7 8">
    <name type="scientific">Scytalidium lignicola</name>
    <name type="common">Hyphomycete</name>
    <dbReference type="NCBI Taxonomy" id="5539"/>
    <lineage>
        <taxon>Eukaryota</taxon>
        <taxon>Fungi</taxon>
        <taxon>Dikarya</taxon>
        <taxon>Ascomycota</taxon>
        <taxon>Pezizomycotina</taxon>
        <taxon>Leotiomycetes</taxon>
        <taxon>Leotiomycetes incertae sedis</taxon>
        <taxon>Scytalidium</taxon>
    </lineage>
</organism>
<evidence type="ECO:0000256" key="1">
    <source>
        <dbReference type="ARBA" id="ARBA00001971"/>
    </source>
</evidence>
<accession>A0A3E2HE19</accession>
<dbReference type="AlphaFoldDB" id="A0A3E2HE19"/>
<dbReference type="PROSITE" id="PS00086">
    <property type="entry name" value="CYTOCHROME_P450"/>
    <property type="match status" value="1"/>
</dbReference>
<evidence type="ECO:0000256" key="2">
    <source>
        <dbReference type="ARBA" id="ARBA00010617"/>
    </source>
</evidence>
<dbReference type="InterPro" id="IPR036396">
    <property type="entry name" value="Cyt_P450_sf"/>
</dbReference>
<proteinExistence type="inferred from homology"/>
<comment type="caution">
    <text evidence="7">The sequence shown here is derived from an EMBL/GenBank/DDBJ whole genome shotgun (WGS) entry which is preliminary data.</text>
</comment>
<keyword evidence="6" id="KW-0503">Monooxygenase</keyword>
<keyword evidence="5 6" id="KW-0349">Heme</keyword>
<dbReference type="InterPro" id="IPR017972">
    <property type="entry name" value="Cyt_P450_CS"/>
</dbReference>
<dbReference type="OMA" id="PETWQPK"/>
<comment type="similarity">
    <text evidence="2 6">Belongs to the cytochrome P450 family.</text>
</comment>
<reference evidence="7 8" key="1">
    <citation type="submission" date="2018-05" db="EMBL/GenBank/DDBJ databases">
        <title>Draft genome sequence of Scytalidium lignicola DSM 105466, a ubiquitous saprotrophic fungus.</title>
        <authorList>
            <person name="Buettner E."/>
            <person name="Gebauer A.M."/>
            <person name="Hofrichter M."/>
            <person name="Liers C."/>
            <person name="Kellner H."/>
        </authorList>
    </citation>
    <scope>NUCLEOTIDE SEQUENCE [LARGE SCALE GENOMIC DNA]</scope>
    <source>
        <strain evidence="7 8">DSM 105466</strain>
    </source>
</reference>
<comment type="cofactor">
    <cofactor evidence="1 5">
        <name>heme</name>
        <dbReference type="ChEBI" id="CHEBI:30413"/>
    </cofactor>
</comment>
<dbReference type="PRINTS" id="PR00385">
    <property type="entry name" value="P450"/>
</dbReference>
<dbReference type="GO" id="GO:0005506">
    <property type="term" value="F:iron ion binding"/>
    <property type="evidence" value="ECO:0007669"/>
    <property type="project" value="InterPro"/>
</dbReference>
<feature type="non-terminal residue" evidence="7">
    <location>
        <position position="1"/>
    </location>
</feature>
<dbReference type="SUPFAM" id="SSF48264">
    <property type="entry name" value="Cytochrome P450"/>
    <property type="match status" value="1"/>
</dbReference>
<dbReference type="Pfam" id="PF00067">
    <property type="entry name" value="p450"/>
    <property type="match status" value="1"/>
</dbReference>
<evidence type="ECO:0000256" key="5">
    <source>
        <dbReference type="PIRSR" id="PIRSR602403-1"/>
    </source>
</evidence>
<dbReference type="EMBL" id="NCSJ02000071">
    <property type="protein sequence ID" value="RFU31659.1"/>
    <property type="molecule type" value="Genomic_DNA"/>
</dbReference>